<keyword evidence="2" id="KW-1185">Reference proteome</keyword>
<proteinExistence type="predicted"/>
<sequence>MLLRCPAPRAPLQPWGVDLVEVILSLCGFYPSYCIHNITLANRNKQDENRFMMRRTGLREGASHPNGQVVEIWKLFLAKFIFKGRPLCRVFHQKTRIHCGKGSFQRRSDLMPGRPRGWGLLVINGDRTYVGFNEGSPSSLRQHSLFPSTYIRWLILGAPRAILIPLMFLSFCALMRVVDELQSCIIIRYLSTSIEVLEVSGGSVLDFLWVRYPLTRLRLDSIDSTLVTVMVNHRVEVSEVLFMPMGEISADVLNSVLKL</sequence>
<evidence type="ECO:0000313" key="2">
    <source>
        <dbReference type="Proteomes" id="UP000634136"/>
    </source>
</evidence>
<organism evidence="1 2">
    <name type="scientific">Senna tora</name>
    <dbReference type="NCBI Taxonomy" id="362788"/>
    <lineage>
        <taxon>Eukaryota</taxon>
        <taxon>Viridiplantae</taxon>
        <taxon>Streptophyta</taxon>
        <taxon>Embryophyta</taxon>
        <taxon>Tracheophyta</taxon>
        <taxon>Spermatophyta</taxon>
        <taxon>Magnoliopsida</taxon>
        <taxon>eudicotyledons</taxon>
        <taxon>Gunneridae</taxon>
        <taxon>Pentapetalae</taxon>
        <taxon>rosids</taxon>
        <taxon>fabids</taxon>
        <taxon>Fabales</taxon>
        <taxon>Fabaceae</taxon>
        <taxon>Caesalpinioideae</taxon>
        <taxon>Cassia clade</taxon>
        <taxon>Senna</taxon>
    </lineage>
</organism>
<dbReference type="EMBL" id="JAAIUW010000002">
    <property type="protein sequence ID" value="KAF7841859.1"/>
    <property type="molecule type" value="Genomic_DNA"/>
</dbReference>
<protein>
    <submittedName>
        <fullName evidence="1">Uncharacterized protein</fullName>
    </submittedName>
</protein>
<name>A0A835CH18_9FABA</name>
<dbReference type="Proteomes" id="UP000634136">
    <property type="component" value="Unassembled WGS sequence"/>
</dbReference>
<evidence type="ECO:0000313" key="1">
    <source>
        <dbReference type="EMBL" id="KAF7841859.1"/>
    </source>
</evidence>
<reference evidence="1" key="1">
    <citation type="submission" date="2020-09" db="EMBL/GenBank/DDBJ databases">
        <title>Genome-Enabled Discovery of Anthraquinone Biosynthesis in Senna tora.</title>
        <authorList>
            <person name="Kang S.-H."/>
            <person name="Pandey R.P."/>
            <person name="Lee C.-M."/>
            <person name="Sim J.-S."/>
            <person name="Jeong J.-T."/>
            <person name="Choi B.-S."/>
            <person name="Jung M."/>
            <person name="Ginzburg D."/>
            <person name="Zhao K."/>
            <person name="Won S.Y."/>
            <person name="Oh T.-J."/>
            <person name="Yu Y."/>
            <person name="Kim N.-H."/>
            <person name="Lee O.R."/>
            <person name="Lee T.-H."/>
            <person name="Bashyal P."/>
            <person name="Kim T.-S."/>
            <person name="Lee W.-H."/>
            <person name="Kawkins C."/>
            <person name="Kim C.-K."/>
            <person name="Kim J.S."/>
            <person name="Ahn B.O."/>
            <person name="Rhee S.Y."/>
            <person name="Sohng J.K."/>
        </authorList>
    </citation>
    <scope>NUCLEOTIDE SEQUENCE</scope>
    <source>
        <tissue evidence="1">Leaf</tissue>
    </source>
</reference>
<gene>
    <name evidence="1" type="ORF">G2W53_004157</name>
</gene>
<accession>A0A835CH18</accession>
<comment type="caution">
    <text evidence="1">The sequence shown here is derived from an EMBL/GenBank/DDBJ whole genome shotgun (WGS) entry which is preliminary data.</text>
</comment>
<dbReference type="AlphaFoldDB" id="A0A835CH18"/>